<organism evidence="1 2">
    <name type="scientific">Scortum barcoo</name>
    <name type="common">barcoo grunter</name>
    <dbReference type="NCBI Taxonomy" id="214431"/>
    <lineage>
        <taxon>Eukaryota</taxon>
        <taxon>Metazoa</taxon>
        <taxon>Chordata</taxon>
        <taxon>Craniata</taxon>
        <taxon>Vertebrata</taxon>
        <taxon>Euteleostomi</taxon>
        <taxon>Actinopterygii</taxon>
        <taxon>Neopterygii</taxon>
        <taxon>Teleostei</taxon>
        <taxon>Neoteleostei</taxon>
        <taxon>Acanthomorphata</taxon>
        <taxon>Eupercaria</taxon>
        <taxon>Centrarchiformes</taxon>
        <taxon>Terapontoidei</taxon>
        <taxon>Terapontidae</taxon>
        <taxon>Scortum</taxon>
    </lineage>
</organism>
<proteinExistence type="predicted"/>
<dbReference type="EMBL" id="CM041548">
    <property type="protein sequence ID" value="KAI3358954.1"/>
    <property type="molecule type" value="Genomic_DNA"/>
</dbReference>
<evidence type="ECO:0000313" key="1">
    <source>
        <dbReference type="EMBL" id="KAI3358954.1"/>
    </source>
</evidence>
<dbReference type="Proteomes" id="UP000831701">
    <property type="component" value="Chromosome 18"/>
</dbReference>
<evidence type="ECO:0000313" key="2">
    <source>
        <dbReference type="Proteomes" id="UP000831701"/>
    </source>
</evidence>
<comment type="caution">
    <text evidence="1">The sequence shown here is derived from an EMBL/GenBank/DDBJ whole genome shotgun (WGS) entry which is preliminary data.</text>
</comment>
<protein>
    <submittedName>
        <fullName evidence="1">Uncharacterized protein</fullName>
    </submittedName>
</protein>
<name>A0ACB8VTU0_9TELE</name>
<sequence>MFSFKETGEHRRAAKTRRTLHQENFYNRGRRRGLGFRGERKQAVSHSGCGAQRPGCCCRDEVQSEFIFDFHLSFYLQVCQFVVSVNGLNVLHLDYRTVSHLILTGPRTVVMEVMEETDQ</sequence>
<accession>A0ACB8VTU0</accession>
<gene>
    <name evidence="1" type="ORF">L3Q82_015337</name>
</gene>
<reference evidence="1" key="1">
    <citation type="submission" date="2022-04" db="EMBL/GenBank/DDBJ databases">
        <title>Jade perch genome.</title>
        <authorList>
            <person name="Chao B."/>
        </authorList>
    </citation>
    <scope>NUCLEOTIDE SEQUENCE</scope>
    <source>
        <strain evidence="1">CB-2022</strain>
    </source>
</reference>
<keyword evidence="2" id="KW-1185">Reference proteome</keyword>